<accession>A0A3N4G2Z2</accession>
<dbReference type="Gene3D" id="2.40.30.10">
    <property type="entry name" value="Translation factors"/>
    <property type="match status" value="1"/>
</dbReference>
<protein>
    <recommendedName>
        <fullName evidence="1">Siderophore-interacting FAD-binding domain-containing protein</fullName>
    </recommendedName>
</protein>
<keyword evidence="3" id="KW-1185">Reference proteome</keyword>
<gene>
    <name evidence="2" type="ORF">EF294_18740</name>
</gene>
<dbReference type="Pfam" id="PF08021">
    <property type="entry name" value="FAD_binding_9"/>
    <property type="match status" value="1"/>
</dbReference>
<proteinExistence type="predicted"/>
<dbReference type="InterPro" id="IPR013113">
    <property type="entry name" value="SIP_FAD-bd"/>
</dbReference>
<sequence length="165" mass="18194">MVRIMRTSAGLLRVVLDIGEAARDSTWARPNVAVRIGLDDAEARSRVYTVRDADLDAARITLDVVQHGADSPMMRWSTVLRVGDADRVRLRTYNSLMAQCKTLADLDDLALEVGSTFRGGHRKYMRASASGTYRPIDDLLRISPDGVAVARFASYPPPVNGCRCQ</sequence>
<evidence type="ECO:0000313" key="3">
    <source>
        <dbReference type="Proteomes" id="UP000267536"/>
    </source>
</evidence>
<reference evidence="2 3" key="1">
    <citation type="submission" date="2018-11" db="EMBL/GenBank/DDBJ databases">
        <title>Draft genome sequence of Gordonia sp. RS15-1S isolated from rice stems.</title>
        <authorList>
            <person name="Muangham S."/>
        </authorList>
    </citation>
    <scope>NUCLEOTIDE SEQUENCE [LARGE SCALE GENOMIC DNA]</scope>
    <source>
        <strain evidence="2 3">RS15-1S</strain>
    </source>
</reference>
<dbReference type="AlphaFoldDB" id="A0A3N4G2Z2"/>
<name>A0A3N4G2Z2_9ACTN</name>
<dbReference type="Proteomes" id="UP000267536">
    <property type="component" value="Unassembled WGS sequence"/>
</dbReference>
<evidence type="ECO:0000313" key="2">
    <source>
        <dbReference type="EMBL" id="RPA57303.1"/>
    </source>
</evidence>
<dbReference type="EMBL" id="RKMH01000017">
    <property type="protein sequence ID" value="RPA57303.1"/>
    <property type="molecule type" value="Genomic_DNA"/>
</dbReference>
<evidence type="ECO:0000259" key="1">
    <source>
        <dbReference type="Pfam" id="PF08021"/>
    </source>
</evidence>
<organism evidence="2 3">
    <name type="scientific">Gordonia oryzae</name>
    <dbReference type="NCBI Taxonomy" id="2487349"/>
    <lineage>
        <taxon>Bacteria</taxon>
        <taxon>Bacillati</taxon>
        <taxon>Actinomycetota</taxon>
        <taxon>Actinomycetes</taxon>
        <taxon>Mycobacteriales</taxon>
        <taxon>Gordoniaceae</taxon>
        <taxon>Gordonia</taxon>
    </lineage>
</organism>
<feature type="domain" description="Siderophore-interacting FAD-binding" evidence="1">
    <location>
        <begin position="40"/>
        <end position="85"/>
    </location>
</feature>
<comment type="caution">
    <text evidence="2">The sequence shown here is derived from an EMBL/GenBank/DDBJ whole genome shotgun (WGS) entry which is preliminary data.</text>
</comment>